<feature type="repeat" description="PPR" evidence="2">
    <location>
        <begin position="74"/>
        <end position="108"/>
    </location>
</feature>
<dbReference type="InterPro" id="IPR006145">
    <property type="entry name" value="PsdUridine_synth_RsuA/RluA"/>
</dbReference>
<name>A0ABP0M846_9DINO</name>
<keyword evidence="6" id="KW-1185">Reference proteome</keyword>
<dbReference type="Gene3D" id="1.25.40.10">
    <property type="entry name" value="Tetratricopeptide repeat domain"/>
    <property type="match status" value="4"/>
</dbReference>
<organism evidence="4 6">
    <name type="scientific">Durusdinium trenchii</name>
    <dbReference type="NCBI Taxonomy" id="1381693"/>
    <lineage>
        <taxon>Eukaryota</taxon>
        <taxon>Sar</taxon>
        <taxon>Alveolata</taxon>
        <taxon>Dinophyceae</taxon>
        <taxon>Suessiales</taxon>
        <taxon>Symbiodiniaceae</taxon>
        <taxon>Durusdinium</taxon>
    </lineage>
</organism>
<evidence type="ECO:0000256" key="2">
    <source>
        <dbReference type="PROSITE-ProRule" id="PRU00708"/>
    </source>
</evidence>
<dbReference type="InterPro" id="IPR002885">
    <property type="entry name" value="PPR_rpt"/>
</dbReference>
<feature type="repeat" description="PPR" evidence="2">
    <location>
        <begin position="41"/>
        <end position="71"/>
    </location>
</feature>
<dbReference type="CDD" id="cd02869">
    <property type="entry name" value="PseudoU_synth_RluA_like"/>
    <property type="match status" value="1"/>
</dbReference>
<accession>A0ABP0M846</accession>
<dbReference type="Proteomes" id="UP001642484">
    <property type="component" value="Unassembled WGS sequence"/>
</dbReference>
<keyword evidence="1" id="KW-0677">Repeat</keyword>
<dbReference type="EMBL" id="CAXAMN010016113">
    <property type="protein sequence ID" value="CAK9047348.1"/>
    <property type="molecule type" value="Genomic_DNA"/>
</dbReference>
<dbReference type="Pfam" id="PF00849">
    <property type="entry name" value="PseudoU_synth_2"/>
    <property type="match status" value="1"/>
</dbReference>
<dbReference type="Gene3D" id="3.30.2350.10">
    <property type="entry name" value="Pseudouridine synthase"/>
    <property type="match status" value="1"/>
</dbReference>
<sequence length="689" mass="74469">MMTRPDCDDSLATLKSLAQARQAGKARRLLATLQADGRKLTVQHYNSVIHACCKAREWQQAIAMLSFMVEVPPETWSYNAVIGVCQRCKRWQAAVSLLQQMAEASVEENVISYTWAMDACLQSNSFAAGEAVVKTMLRSAVLPDVIFCGKAIRACAGKSWQTALHFWELMPQISVKPNEVVCNSAIFACAPRWDLSLELFESMVDLKLPRDVISFSSAIKACAEGGQWQYAIALLEAATVSSIPLDTMSFSCAMDACSSHWPAALSLLAGMKFHTLAPDVYSFSATLAALASSGQWELSFSVLELMAEAEVSPNIVSYGSVLSACDKGAQWERGLQLLKQMPQVKLMPDTFCTSAAISACANALHWQEALHLLPSSPDYYSCSASVNACARCARWQQSLELAVALSDQKLPPNGIMWGTIIKAMPDKGELLEDLRQTWVAHAPAAVELEGSGLRCLRSGSGLLAVEKAAGRTSEAVLAEVQRLLSAMGDDCPIKRLSRLDAQTSGVLPIAMAPEESGVTSWLELQYAARQVTKVYWALCSGEPLPVGASGLIASPLTSLPSAGGSTVMQTTWSRTGKEASTEYVVLEVYELKGTSVMLLEARPLTGRTHQIRAHLAGIGRPIIGDPAYGGRAVYWCPRLFLHCCQISMLDAAGVPFVAKAPLAPELQRSLERVKAMSTSTRKMEGSAWG</sequence>
<dbReference type="Pfam" id="PF13812">
    <property type="entry name" value="PPR_3"/>
    <property type="match status" value="2"/>
</dbReference>
<dbReference type="NCBIfam" id="TIGR00756">
    <property type="entry name" value="PPR"/>
    <property type="match status" value="2"/>
</dbReference>
<feature type="domain" description="Pseudouridine synthase RsuA/RluA-like" evidence="3">
    <location>
        <begin position="490"/>
        <end position="616"/>
    </location>
</feature>
<comment type="caution">
    <text evidence="4">The sequence shown here is derived from an EMBL/GenBank/DDBJ whole genome shotgun (WGS) entry which is preliminary data.</text>
</comment>
<feature type="repeat" description="PPR" evidence="2">
    <location>
        <begin position="314"/>
        <end position="348"/>
    </location>
</feature>
<evidence type="ECO:0000259" key="3">
    <source>
        <dbReference type="Pfam" id="PF00849"/>
    </source>
</evidence>
<feature type="repeat" description="PPR" evidence="2">
    <location>
        <begin position="279"/>
        <end position="313"/>
    </location>
</feature>
<evidence type="ECO:0000313" key="6">
    <source>
        <dbReference type="Proteomes" id="UP001642484"/>
    </source>
</evidence>
<evidence type="ECO:0000313" key="5">
    <source>
        <dbReference type="EMBL" id="CAK9047632.1"/>
    </source>
</evidence>
<dbReference type="InterPro" id="IPR050667">
    <property type="entry name" value="PPR-containing_protein"/>
</dbReference>
<dbReference type="InterPro" id="IPR011990">
    <property type="entry name" value="TPR-like_helical_dom_sf"/>
</dbReference>
<proteinExistence type="predicted"/>
<dbReference type="PANTHER" id="PTHR47939:SF13">
    <property type="entry name" value="OS03G0201400 PROTEIN"/>
    <property type="match status" value="1"/>
</dbReference>
<dbReference type="EMBL" id="CAXAMN010016224">
    <property type="protein sequence ID" value="CAK9047632.1"/>
    <property type="molecule type" value="Genomic_DNA"/>
</dbReference>
<dbReference type="PROSITE" id="PS51375">
    <property type="entry name" value="PPR"/>
    <property type="match status" value="4"/>
</dbReference>
<gene>
    <name evidence="4" type="ORF">CCMP2556_LOCUS24501</name>
    <name evidence="5" type="ORF">CCMP2556_LOCUS24611</name>
</gene>
<dbReference type="SUPFAM" id="SSF55120">
    <property type="entry name" value="Pseudouridine synthase"/>
    <property type="match status" value="1"/>
</dbReference>
<dbReference type="PANTHER" id="PTHR47939">
    <property type="entry name" value="MEMBRANE-ASSOCIATED SALT-INDUCIBLE PROTEIN-LIKE"/>
    <property type="match status" value="1"/>
</dbReference>
<dbReference type="InterPro" id="IPR020103">
    <property type="entry name" value="PsdUridine_synth_cat_dom_sf"/>
</dbReference>
<evidence type="ECO:0000313" key="4">
    <source>
        <dbReference type="EMBL" id="CAK9047348.1"/>
    </source>
</evidence>
<protein>
    <recommendedName>
        <fullName evidence="3">Pseudouridine synthase RsuA/RluA-like domain-containing protein</fullName>
    </recommendedName>
</protein>
<reference evidence="4 6" key="1">
    <citation type="submission" date="2024-02" db="EMBL/GenBank/DDBJ databases">
        <authorList>
            <person name="Chen Y."/>
            <person name="Shah S."/>
            <person name="Dougan E. K."/>
            <person name="Thang M."/>
            <person name="Chan C."/>
        </authorList>
    </citation>
    <scope>NUCLEOTIDE SEQUENCE [LARGE SCALE GENOMIC DNA]</scope>
</reference>
<evidence type="ECO:0000256" key="1">
    <source>
        <dbReference type="ARBA" id="ARBA00022737"/>
    </source>
</evidence>